<evidence type="ECO:0000313" key="2">
    <source>
        <dbReference type="Proteomes" id="UP001151699"/>
    </source>
</evidence>
<proteinExistence type="predicted"/>
<dbReference type="OrthoDB" id="10400894at2759"/>
<comment type="caution">
    <text evidence="1">The sequence shown here is derived from an EMBL/GenBank/DDBJ whole genome shotgun (WGS) entry which is preliminary data.</text>
</comment>
<organism evidence="1 2">
    <name type="scientific">Pseudolycoriella hygida</name>
    <dbReference type="NCBI Taxonomy" id="35572"/>
    <lineage>
        <taxon>Eukaryota</taxon>
        <taxon>Metazoa</taxon>
        <taxon>Ecdysozoa</taxon>
        <taxon>Arthropoda</taxon>
        <taxon>Hexapoda</taxon>
        <taxon>Insecta</taxon>
        <taxon>Pterygota</taxon>
        <taxon>Neoptera</taxon>
        <taxon>Endopterygota</taxon>
        <taxon>Diptera</taxon>
        <taxon>Nematocera</taxon>
        <taxon>Sciaroidea</taxon>
        <taxon>Sciaridae</taxon>
        <taxon>Pseudolycoriella</taxon>
    </lineage>
</organism>
<protein>
    <submittedName>
        <fullName evidence="1">Uncharacterized protein</fullName>
    </submittedName>
</protein>
<dbReference type="Proteomes" id="UP001151699">
    <property type="component" value="Chromosome C"/>
</dbReference>
<keyword evidence="2" id="KW-1185">Reference proteome</keyword>
<dbReference type="AlphaFoldDB" id="A0A9Q0RWC2"/>
<accession>A0A9Q0RWC2</accession>
<reference evidence="1" key="1">
    <citation type="submission" date="2022-07" db="EMBL/GenBank/DDBJ databases">
        <authorList>
            <person name="Trinca V."/>
            <person name="Uliana J.V.C."/>
            <person name="Torres T.T."/>
            <person name="Ward R.J."/>
            <person name="Monesi N."/>
        </authorList>
    </citation>
    <scope>NUCLEOTIDE SEQUENCE</scope>
    <source>
        <strain evidence="1">HSMRA1968</strain>
        <tissue evidence="1">Whole embryos</tissue>
    </source>
</reference>
<name>A0A9Q0RWC2_9DIPT</name>
<evidence type="ECO:0000313" key="1">
    <source>
        <dbReference type="EMBL" id="KAJ6634827.1"/>
    </source>
</evidence>
<gene>
    <name evidence="1" type="ORF">Bhyg_13407</name>
</gene>
<sequence length="114" mass="12792">MVASNSLNFGVVNRRSRLIFEEYFNHTGYADKVALRHEIIHTDDAINAIRATDVSGQNGIASITALSNNFVQLAFFSDGIGRGFDFRVEIYSNVKSIETPTNPKNIWNCWSCCE</sequence>
<dbReference type="EMBL" id="WJQU01000004">
    <property type="protein sequence ID" value="KAJ6634827.1"/>
    <property type="molecule type" value="Genomic_DNA"/>
</dbReference>